<protein>
    <submittedName>
        <fullName evidence="1">Uncharacterized protein</fullName>
    </submittedName>
</protein>
<organism evidence="1 2">
    <name type="scientific">Eragrostis curvula</name>
    <name type="common">weeping love grass</name>
    <dbReference type="NCBI Taxonomy" id="38414"/>
    <lineage>
        <taxon>Eukaryota</taxon>
        <taxon>Viridiplantae</taxon>
        <taxon>Streptophyta</taxon>
        <taxon>Embryophyta</taxon>
        <taxon>Tracheophyta</taxon>
        <taxon>Spermatophyta</taxon>
        <taxon>Magnoliopsida</taxon>
        <taxon>Liliopsida</taxon>
        <taxon>Poales</taxon>
        <taxon>Poaceae</taxon>
        <taxon>PACMAD clade</taxon>
        <taxon>Chloridoideae</taxon>
        <taxon>Eragrostideae</taxon>
        <taxon>Eragrostidinae</taxon>
        <taxon>Eragrostis</taxon>
    </lineage>
</organism>
<accession>A0A5J9VCH6</accession>
<comment type="caution">
    <text evidence="1">The sequence shown here is derived from an EMBL/GenBank/DDBJ whole genome shotgun (WGS) entry which is preliminary data.</text>
</comment>
<reference evidence="1 2" key="1">
    <citation type="journal article" date="2019" name="Sci. Rep.">
        <title>A high-quality genome of Eragrostis curvula grass provides insights into Poaceae evolution and supports new strategies to enhance forage quality.</title>
        <authorList>
            <person name="Carballo J."/>
            <person name="Santos B.A.C.M."/>
            <person name="Zappacosta D."/>
            <person name="Garbus I."/>
            <person name="Selva J.P."/>
            <person name="Gallo C.A."/>
            <person name="Diaz A."/>
            <person name="Albertini E."/>
            <person name="Caccamo M."/>
            <person name="Echenique V."/>
        </authorList>
    </citation>
    <scope>NUCLEOTIDE SEQUENCE [LARGE SCALE GENOMIC DNA]</scope>
    <source>
        <strain evidence="2">cv. Victoria</strain>
        <tissue evidence="1">Leaf</tissue>
    </source>
</reference>
<dbReference type="EMBL" id="RWGY01000011">
    <property type="protein sequence ID" value="TVU33388.1"/>
    <property type="molecule type" value="Genomic_DNA"/>
</dbReference>
<evidence type="ECO:0000313" key="1">
    <source>
        <dbReference type="EMBL" id="TVU33388.1"/>
    </source>
</evidence>
<dbReference type="AlphaFoldDB" id="A0A5J9VCH6"/>
<sequence length="136" mass="14273">MATSPELLPPLIRMTIKPLALLGGGIRHLEDGELGGASTSSVPDGDPLALIQRRTPTSRGDPWPFSVAERQERQETFVGCPLAVVAAGDAPALGGGRLLYLLWCSGPSTTHNADAELSIGHEVLDKMLKPLSALPS</sequence>
<proteinExistence type="predicted"/>
<dbReference type="Gramene" id="TVU33388">
    <property type="protein sequence ID" value="TVU33388"/>
    <property type="gene ID" value="EJB05_25203"/>
</dbReference>
<name>A0A5J9VCH6_9POAL</name>
<dbReference type="Proteomes" id="UP000324897">
    <property type="component" value="Chromosome 1"/>
</dbReference>
<gene>
    <name evidence="1" type="ORF">EJB05_25203</name>
</gene>
<evidence type="ECO:0000313" key="2">
    <source>
        <dbReference type="Proteomes" id="UP000324897"/>
    </source>
</evidence>
<keyword evidence="2" id="KW-1185">Reference proteome</keyword>